<name>A0ABY7C0B9_9HYPH</name>
<organism evidence="2 3">
    <name type="scientific">Jiella pelagia</name>
    <dbReference type="NCBI Taxonomy" id="2986949"/>
    <lineage>
        <taxon>Bacteria</taxon>
        <taxon>Pseudomonadati</taxon>
        <taxon>Pseudomonadota</taxon>
        <taxon>Alphaproteobacteria</taxon>
        <taxon>Hyphomicrobiales</taxon>
        <taxon>Aurantimonadaceae</taxon>
        <taxon>Jiella</taxon>
    </lineage>
</organism>
<reference evidence="2" key="1">
    <citation type="submission" date="2022-12" db="EMBL/GenBank/DDBJ databases">
        <title>Jiella pelagia sp. nov., isolated from phosphonate enriched culture of Northwest Pacific surface seawater.</title>
        <authorList>
            <person name="Shin D.Y."/>
            <person name="Hwang C.Y."/>
        </authorList>
    </citation>
    <scope>NUCLEOTIDE SEQUENCE</scope>
    <source>
        <strain evidence="2">HL-NP1</strain>
    </source>
</reference>
<dbReference type="PANTHER" id="PTHR33375">
    <property type="entry name" value="CHROMOSOME-PARTITIONING PROTEIN PARB-RELATED"/>
    <property type="match status" value="1"/>
</dbReference>
<dbReference type="Pfam" id="PF02195">
    <property type="entry name" value="ParB_N"/>
    <property type="match status" value="1"/>
</dbReference>
<dbReference type="SMART" id="SM00470">
    <property type="entry name" value="ParB"/>
    <property type="match status" value="1"/>
</dbReference>
<dbReference type="EMBL" id="CP114029">
    <property type="protein sequence ID" value="WAP68464.1"/>
    <property type="molecule type" value="Genomic_DNA"/>
</dbReference>
<proteinExistence type="predicted"/>
<evidence type="ECO:0000259" key="1">
    <source>
        <dbReference type="SMART" id="SM00470"/>
    </source>
</evidence>
<dbReference type="InterPro" id="IPR036086">
    <property type="entry name" value="ParB/Sulfiredoxin_sf"/>
</dbReference>
<evidence type="ECO:0000313" key="2">
    <source>
        <dbReference type="EMBL" id="WAP68464.1"/>
    </source>
</evidence>
<dbReference type="SUPFAM" id="SSF110849">
    <property type="entry name" value="ParB/Sulfiredoxin"/>
    <property type="match status" value="1"/>
</dbReference>
<dbReference type="Gene3D" id="3.90.1530.10">
    <property type="entry name" value="Conserved hypothetical protein from pyrococcus furiosus pfu- 392566-001, ParB domain"/>
    <property type="match status" value="1"/>
</dbReference>
<dbReference type="RefSeq" id="WP_187389404.1">
    <property type="nucleotide sequence ID" value="NZ_CP114029.1"/>
</dbReference>
<sequence>MPAIAGSLGKNGMEQTLENGQLASPDLPDEGSLVEGVDRFFRTQMIEVDDLHRRSDARPLNDEFVASLADSVRDQGLINPLLVRAVTDGYEIIAGSHRFAACDAVGMRSIPCCVVESEDAHAELRMIDENLVRNALTPSQQAEQLSRRKALYQQLFPETRLGEYRGNQHSSGVRQIGEHQNRFSVDASVKTGLSERTIDRAVQRGERIVEAAHHALQGTRLDRGSYLDELAKVEPDEQLQKVGRDLAALEESAVSRRKRKRVHGGNSAVLDGPASVYATLLAVADRIDEMDIGAVMESCPTSEKAAFCQRLRGMISRLSDIADKASL</sequence>
<dbReference type="PANTHER" id="PTHR33375:SF1">
    <property type="entry name" value="CHROMOSOME-PARTITIONING PROTEIN PARB-RELATED"/>
    <property type="match status" value="1"/>
</dbReference>
<dbReference type="Proteomes" id="UP001164020">
    <property type="component" value="Chromosome"/>
</dbReference>
<accession>A0ABY7C0B9</accession>
<dbReference type="InterPro" id="IPR003115">
    <property type="entry name" value="ParB_N"/>
</dbReference>
<dbReference type="InterPro" id="IPR050336">
    <property type="entry name" value="Chromosome_partition/occlusion"/>
</dbReference>
<protein>
    <submittedName>
        <fullName evidence="2">ParB N-terminal domain-containing protein</fullName>
    </submittedName>
</protein>
<gene>
    <name evidence="2" type="ORF">OH818_24650</name>
</gene>
<evidence type="ECO:0000313" key="3">
    <source>
        <dbReference type="Proteomes" id="UP001164020"/>
    </source>
</evidence>
<keyword evidence="3" id="KW-1185">Reference proteome</keyword>
<feature type="domain" description="ParB-like N-terminal" evidence="1">
    <location>
        <begin position="44"/>
        <end position="131"/>
    </location>
</feature>